<dbReference type="RefSeq" id="WP_301245910.1">
    <property type="nucleotide sequence ID" value="NZ_JAROCC010000024.1"/>
</dbReference>
<evidence type="ECO:0000313" key="2">
    <source>
        <dbReference type="Proteomes" id="UP001175097"/>
    </source>
</evidence>
<reference evidence="1" key="1">
    <citation type="submission" date="2023-03" db="EMBL/GenBank/DDBJ databases">
        <title>MT1 and MT2 Draft Genomes of Novel Species.</title>
        <authorList>
            <person name="Venkateswaran K."/>
        </authorList>
    </citation>
    <scope>NUCLEOTIDE SEQUENCE</scope>
    <source>
        <strain evidence="1">F6_3S_P_2</strain>
    </source>
</reference>
<accession>A0ABT8JVP9</accession>
<name>A0ABT8JVP9_9BACL</name>
<dbReference type="EMBL" id="JAROCC010000024">
    <property type="protein sequence ID" value="MDN4609230.1"/>
    <property type="molecule type" value="Genomic_DNA"/>
</dbReference>
<evidence type="ECO:0000313" key="1">
    <source>
        <dbReference type="EMBL" id="MDN4609230.1"/>
    </source>
</evidence>
<protein>
    <submittedName>
        <fullName evidence="1">Uncharacterized protein</fullName>
    </submittedName>
</protein>
<organism evidence="1 2">
    <name type="scientific">Sporosarcina highlanderae</name>
    <dbReference type="NCBI Taxonomy" id="3035916"/>
    <lineage>
        <taxon>Bacteria</taxon>
        <taxon>Bacillati</taxon>
        <taxon>Bacillota</taxon>
        <taxon>Bacilli</taxon>
        <taxon>Bacillales</taxon>
        <taxon>Caryophanaceae</taxon>
        <taxon>Sporosarcina</taxon>
    </lineage>
</organism>
<proteinExistence type="predicted"/>
<keyword evidence="2" id="KW-1185">Reference proteome</keyword>
<dbReference type="Proteomes" id="UP001175097">
    <property type="component" value="Unassembled WGS sequence"/>
</dbReference>
<gene>
    <name evidence="1" type="ORF">P5G49_17345</name>
</gene>
<sequence length="150" mass="17176">MWTDPYETNATVIKHFAKELLSDGEKHSRKEIIDYVEKKTGRTDFTDGNYSGSLRDLLKEPGYENVERGWYAYRSPSDEMGAAHSDNVKGMESAESLNEIIYAILNRTIAQIETEVGKKNPLHLTNEDFESISKVRATIETIKDEIKKWS</sequence>
<comment type="caution">
    <text evidence="1">The sequence shown here is derived from an EMBL/GenBank/DDBJ whole genome shotgun (WGS) entry which is preliminary data.</text>
</comment>